<name>A0A5N5T4D3_9CRUS</name>
<comment type="caution">
    <text evidence="1">The sequence shown here is derived from an EMBL/GenBank/DDBJ whole genome shotgun (WGS) entry which is preliminary data.</text>
</comment>
<gene>
    <name evidence="1" type="ORF">Anas_07695</name>
</gene>
<protein>
    <submittedName>
        <fullName evidence="1">Uncharacterized protein</fullName>
    </submittedName>
</protein>
<sequence>MSDIYEDVIFAQSEIEKLFEKHRLKNTITLNVSIEDAVLSDENQSKTEDDITFSLKDDIGAFAASVNELLDLKAKLVKLQENFLSYRINEYSYEILSQKENVLNKNLIAWYLQQPLVNNFLRVHHSHIGNLKELLEKIVKILQEFEFHLQSLTRIQDLNLEQTESHIFQLTQLLEAVRTTLKQANNLCISICN</sequence>
<accession>A0A5N5T4D3</accession>
<keyword evidence="2" id="KW-1185">Reference proteome</keyword>
<evidence type="ECO:0000313" key="2">
    <source>
        <dbReference type="Proteomes" id="UP000326759"/>
    </source>
</evidence>
<dbReference type="Proteomes" id="UP000326759">
    <property type="component" value="Unassembled WGS sequence"/>
</dbReference>
<dbReference type="AlphaFoldDB" id="A0A5N5T4D3"/>
<proteinExistence type="predicted"/>
<dbReference type="OrthoDB" id="2436605at2759"/>
<dbReference type="EMBL" id="SEYY01010719">
    <property type="protein sequence ID" value="KAB7501413.1"/>
    <property type="molecule type" value="Genomic_DNA"/>
</dbReference>
<reference evidence="1 2" key="1">
    <citation type="journal article" date="2019" name="PLoS Biol.">
        <title>Sex chromosomes control vertical transmission of feminizing Wolbachia symbionts in an isopod.</title>
        <authorList>
            <person name="Becking T."/>
            <person name="Chebbi M.A."/>
            <person name="Giraud I."/>
            <person name="Moumen B."/>
            <person name="Laverre T."/>
            <person name="Caubet Y."/>
            <person name="Peccoud J."/>
            <person name="Gilbert C."/>
            <person name="Cordaux R."/>
        </authorList>
    </citation>
    <scope>NUCLEOTIDE SEQUENCE [LARGE SCALE GENOMIC DNA]</scope>
    <source>
        <strain evidence="1">ANa2</strain>
        <tissue evidence="1">Whole body excluding digestive tract and cuticle</tissue>
    </source>
</reference>
<organism evidence="1 2">
    <name type="scientific">Armadillidium nasatum</name>
    <dbReference type="NCBI Taxonomy" id="96803"/>
    <lineage>
        <taxon>Eukaryota</taxon>
        <taxon>Metazoa</taxon>
        <taxon>Ecdysozoa</taxon>
        <taxon>Arthropoda</taxon>
        <taxon>Crustacea</taxon>
        <taxon>Multicrustacea</taxon>
        <taxon>Malacostraca</taxon>
        <taxon>Eumalacostraca</taxon>
        <taxon>Peracarida</taxon>
        <taxon>Isopoda</taxon>
        <taxon>Oniscidea</taxon>
        <taxon>Crinocheta</taxon>
        <taxon>Armadillidiidae</taxon>
        <taxon>Armadillidium</taxon>
    </lineage>
</organism>
<evidence type="ECO:0000313" key="1">
    <source>
        <dbReference type="EMBL" id="KAB7501413.1"/>
    </source>
</evidence>